<name>A0A3B7MDR8_9BACT</name>
<accession>A0A3B7MDR8</accession>
<dbReference type="Proteomes" id="UP000263900">
    <property type="component" value="Chromosome"/>
</dbReference>
<evidence type="ECO:0000313" key="3">
    <source>
        <dbReference type="Proteomes" id="UP000263900"/>
    </source>
</evidence>
<dbReference type="EMBL" id="CP032157">
    <property type="protein sequence ID" value="AXY72478.1"/>
    <property type="molecule type" value="Genomic_DNA"/>
</dbReference>
<proteinExistence type="predicted"/>
<dbReference type="AlphaFoldDB" id="A0A3B7MDR8"/>
<evidence type="ECO:0000313" key="2">
    <source>
        <dbReference type="EMBL" id="AXY72478.1"/>
    </source>
</evidence>
<feature type="compositionally biased region" description="Basic and acidic residues" evidence="1">
    <location>
        <begin position="508"/>
        <end position="518"/>
    </location>
</feature>
<organism evidence="2 3">
    <name type="scientific">Paraflavitalea soli</name>
    <dbReference type="NCBI Taxonomy" id="2315862"/>
    <lineage>
        <taxon>Bacteria</taxon>
        <taxon>Pseudomonadati</taxon>
        <taxon>Bacteroidota</taxon>
        <taxon>Chitinophagia</taxon>
        <taxon>Chitinophagales</taxon>
        <taxon>Chitinophagaceae</taxon>
        <taxon>Paraflavitalea</taxon>
    </lineage>
</organism>
<feature type="region of interest" description="Disordered" evidence="1">
    <location>
        <begin position="487"/>
        <end position="518"/>
    </location>
</feature>
<keyword evidence="3" id="KW-1185">Reference proteome</keyword>
<sequence>MLIGSLLVTSGAYAQVGINSDGSGPDNSAMLEVKSTTKGLLIPSMTAAQRTGIATPATGLLVFQTDGTAGFYYNNGTPAIPNWIMLTTVNASWQMTGNSGTAPATHFLGTTDAQDLLLKSNNTERLRVRANGQVLINGSPAKSNSDALEVFGAGVAGATSGFGFPINGYSSGVFAGVYGENNGSGQGLLGQNTSTGVGVYGANSSTGYGVAGISMSGSGVMGQTNSTINPGIRGTNSHIAGTGILALGNNLSTGATNANGSGLAANGQYAGTYSMATDAGTGIGTISLGNGMTTYNNIGAGAGTIAAGQNFGVIAYAGTSAGPVTNGKWAGYFDYLPSGNGFAYIGGRTSNVDYAILSSGVKSTMVPDEEGRNRIMYCPEAPEVLFTDAGTGELVNGKAHIRIDPILARNIAVSKEKPLKVFIQLEGDCNGVYVTNKSAAGFDVIELNGGTSNTAFSYQLIANRANAVEVNGRVRAAFADARFPVGPERPQGKVTASSRQAAAVVEAPAERVGEGGQR</sequence>
<protein>
    <recommendedName>
        <fullName evidence="4">Trimeric autotransporter adhesin YadA-like head domain-containing protein</fullName>
    </recommendedName>
</protein>
<evidence type="ECO:0008006" key="4">
    <source>
        <dbReference type="Google" id="ProtNLM"/>
    </source>
</evidence>
<gene>
    <name evidence="2" type="ORF">D3H65_00130</name>
</gene>
<dbReference type="OrthoDB" id="1430919at2"/>
<reference evidence="2 3" key="1">
    <citation type="submission" date="2018-09" db="EMBL/GenBank/DDBJ databases">
        <title>Genome sequencing of strain 6GH32-13.</title>
        <authorList>
            <person name="Weon H.-Y."/>
            <person name="Heo J."/>
            <person name="Kwon S.-W."/>
        </authorList>
    </citation>
    <scope>NUCLEOTIDE SEQUENCE [LARGE SCALE GENOMIC DNA]</scope>
    <source>
        <strain evidence="2 3">5GH32-13</strain>
    </source>
</reference>
<evidence type="ECO:0000256" key="1">
    <source>
        <dbReference type="SAM" id="MobiDB-lite"/>
    </source>
</evidence>
<dbReference type="KEGG" id="pseg:D3H65_00130"/>